<feature type="domain" description="Alpha-(1-&gt;3)-arabinofuranosyltransferase N-terminal GT-C" evidence="3">
    <location>
        <begin position="47"/>
        <end position="708"/>
    </location>
</feature>
<keyword evidence="4" id="KW-0808">Transferase</keyword>
<protein>
    <submittedName>
        <fullName evidence="4">Arabinofuranan 3-O-arabinosyltransferase</fullName>
        <ecNumber evidence="4">2.4.2.-</ecNumber>
    </submittedName>
</protein>
<sequence length="1484" mass="157493">MPVTTKDAAPTATKAELDRWEPTDVRRLMTGYRLAVAGLTLLLALIVGLNGLGHFYTDIKPEVYLAPGRMIGQYLSAWTSTPYLGSPNFNVGLVPVLLVTGALRGLGLSPEWTFKVLHFALWLATAWGTARLTRRLVPRAGRYAGLAAGVLVLANPYTIQAGSTLAIALPMALLPWSLLAFINALWTPGRRWFSPRGWLWPAVFGLEFFAMSGMNVAIVPIFQLLALLPVVWVAVQVWRLRWPVVLAALGRCAVFVVGVSIYWLVPGFGAVATGSQIVDESESLTGIAKVSSFPEVLRGMGLWSLYGQDNHGAWVPQDAVYLTSTVVMVLTILWPALALLALRWLHGAARVIVVGTVAIAAVLMVGIFPAAGHPASPFGIVYRGFVELPGMAAFRTTNKVGALLALGFALALGVAAARLGPRIMRRDGLAPIAAVSVAVLLMSWTLPALTNRLYTSPMDIPGYWKQAASAVDKGNPDAAVLFLPGQTRAAYRWTVDRPDDVANSLFDRQVILPETSPNASAPGGNFLASLDSTLENGVVPDGMVSTYARYLGADTVLMRHDTDWQDAGGVQPGAVSSIAAADKGLFGVANYGLPGEYVATGGSDAAENQLPPLQQYAVKDPNSTVRVESTKNSLVVAGDGFSVPAMVSAGLLAGTPSFRYAQDLTSSGLAGSLGREHALVLTDTNARRDAITNRLSNNQGPLLAANQPLGLTRTLGTDPDDQTVLERSGARVTATSEGGAFFDQPYAVPENAVDGDPTTSWLFGDFDRAPGNRLTITEPKAQRLGTIRIAQAQVGKVKIDKVTVRAGGRSVTRTLPSTGYADFPMGDVSAQQVTVTIDSTRGTGYNLVGITDIQGVGPVAVRTARTPLTFDTLYQGLSSSERARFDSTPLDVLLTREQGTADVYDDSETQLRRIVSLPDSRTFDGTAAVRVEGSFEPVYDRAAGLSTKIRATSSDFYFRLASTRASLAADGKSSTAWQPGGKLAGAWWQLTGPQRAIRTVKVAQQPADGDTSNPRNSYAKRVTITVDGHEVASAVLKQSGTTRIVIPKRHGKPLRGKTIRMTIDSITGSENGVPPRFTSIDTGLRVKQLKLGPVDTAGADDPRCTTVATVDGDPLRMRPVAQQLSSTSDQGSTWALCGSLHLGKGTHRIEPAPGFVLDNLHLTDVQHDAAASPAVAPVTQVTRDASTHKTLRVTTNGPTAVVLGQSLAGGWHATANGTDLGAPQLIDGYSTGWLLPKAGKYTIQISYAPQRRADVALAVSLAVLLLAVALVVLAVFRKLRPAKNGPEDPDGEEDLDDEDLDVFYRRLAELGPVDGAVERAMSMAGHRDSGAADEVDTDRAAGRGLGLSDTWDRRPRTERARGPRRLTSPSAARALPRPVLEVGLVLVAAFFVGWAGLVAGAVVVAVLRRRRSVPARWLQVAGAALLLLSMGVYLLVLGDARGTLSADGVAQSMWPHWLAGAGLVIGLVGALRDTGSTDEDVADE</sequence>
<feature type="transmembrane region" description="Helical" evidence="2">
    <location>
        <begin position="245"/>
        <end position="265"/>
    </location>
</feature>
<feature type="transmembrane region" description="Helical" evidence="2">
    <location>
        <begin position="349"/>
        <end position="371"/>
    </location>
</feature>
<dbReference type="Pfam" id="PF11847">
    <property type="entry name" value="GT-C_AftD"/>
    <property type="match status" value="1"/>
</dbReference>
<name>A0A839N1Y1_9MICO</name>
<feature type="transmembrane region" description="Helical" evidence="2">
    <location>
        <begin position="1255"/>
        <end position="1276"/>
    </location>
</feature>
<feature type="transmembrane region" description="Helical" evidence="2">
    <location>
        <begin position="319"/>
        <end position="342"/>
    </location>
</feature>
<feature type="transmembrane region" description="Helical" evidence="2">
    <location>
        <begin position="34"/>
        <end position="56"/>
    </location>
</feature>
<accession>A0A839N1Y1</accession>
<feature type="region of interest" description="Disordered" evidence="1">
    <location>
        <begin position="1341"/>
        <end position="1369"/>
    </location>
</feature>
<dbReference type="EMBL" id="JACHVQ010000001">
    <property type="protein sequence ID" value="MBB2891367.1"/>
    <property type="molecule type" value="Genomic_DNA"/>
</dbReference>
<feature type="transmembrane region" description="Helical" evidence="2">
    <location>
        <begin position="400"/>
        <end position="417"/>
    </location>
</feature>
<feature type="transmembrane region" description="Helical" evidence="2">
    <location>
        <begin position="221"/>
        <end position="238"/>
    </location>
</feature>
<dbReference type="Proteomes" id="UP000559182">
    <property type="component" value="Unassembled WGS sequence"/>
</dbReference>
<organism evidence="4 5">
    <name type="scientific">Flexivirga oryzae</name>
    <dbReference type="NCBI Taxonomy" id="1794944"/>
    <lineage>
        <taxon>Bacteria</taxon>
        <taxon>Bacillati</taxon>
        <taxon>Actinomycetota</taxon>
        <taxon>Actinomycetes</taxon>
        <taxon>Micrococcales</taxon>
        <taxon>Dermacoccaceae</taxon>
        <taxon>Flexivirga</taxon>
    </lineage>
</organism>
<evidence type="ECO:0000259" key="3">
    <source>
        <dbReference type="Pfam" id="PF11847"/>
    </source>
</evidence>
<keyword evidence="4" id="KW-0328">Glycosyltransferase</keyword>
<feature type="transmembrane region" description="Helical" evidence="2">
    <location>
        <begin position="1382"/>
        <end position="1405"/>
    </location>
</feature>
<proteinExistence type="predicted"/>
<dbReference type="GO" id="GO:0016757">
    <property type="term" value="F:glycosyltransferase activity"/>
    <property type="evidence" value="ECO:0007669"/>
    <property type="project" value="UniProtKB-KW"/>
</dbReference>
<feature type="transmembrane region" description="Helical" evidence="2">
    <location>
        <begin position="429"/>
        <end position="449"/>
    </location>
</feature>
<evidence type="ECO:0000313" key="5">
    <source>
        <dbReference type="Proteomes" id="UP000559182"/>
    </source>
</evidence>
<keyword evidence="2" id="KW-0472">Membrane</keyword>
<evidence type="ECO:0000313" key="4">
    <source>
        <dbReference type="EMBL" id="MBB2891367.1"/>
    </source>
</evidence>
<evidence type="ECO:0000256" key="2">
    <source>
        <dbReference type="SAM" id="Phobius"/>
    </source>
</evidence>
<keyword evidence="2" id="KW-0812">Transmembrane</keyword>
<reference evidence="4 5" key="1">
    <citation type="submission" date="2020-08" db="EMBL/GenBank/DDBJ databases">
        <title>Sequencing the genomes of 1000 actinobacteria strains.</title>
        <authorList>
            <person name="Klenk H.-P."/>
        </authorList>
    </citation>
    <scope>NUCLEOTIDE SEQUENCE [LARGE SCALE GENOMIC DNA]</scope>
    <source>
        <strain evidence="4 5">DSM 105369</strain>
    </source>
</reference>
<dbReference type="InterPro" id="IPR021798">
    <property type="entry name" value="AftD_N"/>
</dbReference>
<keyword evidence="5" id="KW-1185">Reference proteome</keyword>
<feature type="transmembrane region" description="Helical" evidence="2">
    <location>
        <begin position="165"/>
        <end position="186"/>
    </location>
</feature>
<feature type="compositionally biased region" description="Basic and acidic residues" evidence="1">
    <location>
        <begin position="1350"/>
        <end position="1361"/>
    </location>
</feature>
<keyword evidence="2" id="KW-1133">Transmembrane helix</keyword>
<gene>
    <name evidence="4" type="ORF">FHU39_001351</name>
</gene>
<evidence type="ECO:0000256" key="1">
    <source>
        <dbReference type="SAM" id="MobiDB-lite"/>
    </source>
</evidence>
<dbReference type="RefSeq" id="WP_183319643.1">
    <property type="nucleotide sequence ID" value="NZ_JACHVQ010000001.1"/>
</dbReference>
<dbReference type="EC" id="2.4.2.-" evidence="4"/>
<feature type="transmembrane region" description="Helical" evidence="2">
    <location>
        <begin position="1417"/>
        <end position="1436"/>
    </location>
</feature>
<comment type="caution">
    <text evidence="4">The sequence shown here is derived from an EMBL/GenBank/DDBJ whole genome shotgun (WGS) entry which is preliminary data.</text>
</comment>